<feature type="transmembrane region" description="Helical" evidence="1">
    <location>
        <begin position="54"/>
        <end position="74"/>
    </location>
</feature>
<keyword evidence="1" id="KW-1133">Transmembrane helix</keyword>
<feature type="transmembrane region" description="Helical" evidence="1">
    <location>
        <begin position="86"/>
        <end position="108"/>
    </location>
</feature>
<dbReference type="RefSeq" id="WP_281463911.1">
    <property type="nucleotide sequence ID" value="NZ_CP124535.1"/>
</dbReference>
<keyword evidence="1" id="KW-0472">Membrane</keyword>
<evidence type="ECO:0000313" key="3">
    <source>
        <dbReference type="EMBL" id="WGV14781.1"/>
    </source>
</evidence>
<keyword evidence="1" id="KW-0812">Transmembrane</keyword>
<keyword evidence="4" id="KW-1185">Reference proteome</keyword>
<accession>A0ABY8Q3V2</accession>
<organism evidence="3 4">
    <name type="scientific">Fuscovulum ytuae</name>
    <dbReference type="NCBI Taxonomy" id="3042299"/>
    <lineage>
        <taxon>Bacteria</taxon>
        <taxon>Pseudomonadati</taxon>
        <taxon>Pseudomonadota</taxon>
        <taxon>Alphaproteobacteria</taxon>
        <taxon>Rhodobacterales</taxon>
        <taxon>Paracoccaceae</taxon>
        <taxon>Fuscovulum</taxon>
    </lineage>
</organism>
<feature type="transmembrane region" description="Helical" evidence="1">
    <location>
        <begin position="240"/>
        <end position="260"/>
    </location>
</feature>
<proteinExistence type="predicted"/>
<feature type="transmembrane region" description="Helical" evidence="1">
    <location>
        <begin position="142"/>
        <end position="165"/>
    </location>
</feature>
<evidence type="ECO:0000259" key="2">
    <source>
        <dbReference type="Pfam" id="PF14378"/>
    </source>
</evidence>
<gene>
    <name evidence="3" type="ORF">QF092_10790</name>
</gene>
<dbReference type="Proteomes" id="UP001230978">
    <property type="component" value="Chromosome"/>
</dbReference>
<name>A0ABY8Q3V2_9RHOB</name>
<evidence type="ECO:0000256" key="1">
    <source>
        <dbReference type="SAM" id="Phobius"/>
    </source>
</evidence>
<dbReference type="InterPro" id="IPR026841">
    <property type="entry name" value="Aur1/Ipt1"/>
</dbReference>
<feature type="transmembrane region" description="Helical" evidence="1">
    <location>
        <begin position="21"/>
        <end position="42"/>
    </location>
</feature>
<dbReference type="Pfam" id="PF14378">
    <property type="entry name" value="PAP2_3"/>
    <property type="match status" value="1"/>
</dbReference>
<feature type="transmembrane region" description="Helical" evidence="1">
    <location>
        <begin position="177"/>
        <end position="195"/>
    </location>
</feature>
<evidence type="ECO:0000313" key="4">
    <source>
        <dbReference type="Proteomes" id="UP001230978"/>
    </source>
</evidence>
<reference evidence="3 4" key="1">
    <citation type="submission" date="2023-04" db="EMBL/GenBank/DDBJ databases">
        <title>YMD61, complete Genome.</title>
        <authorList>
            <person name="Zhang J."/>
        </authorList>
    </citation>
    <scope>NUCLEOTIDE SEQUENCE [LARGE SCALE GENOMIC DNA]</scope>
    <source>
        <strain evidence="3 4">YMD61</strain>
    </source>
</reference>
<protein>
    <submittedName>
        <fullName evidence="3">Phosphatase PAP2 family protein</fullName>
    </submittedName>
</protein>
<sequence length="318" mass="33956">MQSLAGQAEFAGKAGAKGSNFGLFPAEIGLLAVILAVLVVTILRDILLPGRVDWIAFAPPIAATLTLVGLGAFLRLRRPMPRMASFAVCFGIFSAFTAVVAIFVLQLFPFEHPTIDQKLIAVDAALGYDWAEFVTLLMAWPAFGYVLAWVYAAAIPQLVVVIAVLAAQEREQALHRFLWVGVVGMAITVGVWHVLPSVGPSPYHAIPAGAERIALIVDADYAALLMRYAAEGMPVIRPDLVIGVVAFPSFHMFMACMGLWYARGTAVFPAMVIISGLMIPATLGHGGHHLSDLIAAVLLFAVLAALAARFLPDRDARG</sequence>
<feature type="domain" description="Inositolphosphotransferase Aur1/Ipt1" evidence="2">
    <location>
        <begin position="118"/>
        <end position="305"/>
    </location>
</feature>
<dbReference type="EMBL" id="CP124535">
    <property type="protein sequence ID" value="WGV14781.1"/>
    <property type="molecule type" value="Genomic_DNA"/>
</dbReference>
<feature type="transmembrane region" description="Helical" evidence="1">
    <location>
        <begin position="267"/>
        <end position="287"/>
    </location>
</feature>
<feature type="transmembrane region" description="Helical" evidence="1">
    <location>
        <begin position="293"/>
        <end position="311"/>
    </location>
</feature>